<protein>
    <recommendedName>
        <fullName evidence="3">Transcription factor domain-containing protein</fullName>
    </recommendedName>
</protein>
<dbReference type="OrthoDB" id="4158087at2759"/>
<accession>A0A0D1X6A9</accession>
<evidence type="ECO:0008006" key="3">
    <source>
        <dbReference type="Google" id="ProtNLM"/>
    </source>
</evidence>
<dbReference type="VEuPathDB" id="FungiDB:PV10_01117"/>
<dbReference type="Proteomes" id="UP000054302">
    <property type="component" value="Unassembled WGS sequence"/>
</dbReference>
<dbReference type="OMA" id="CRVDIGW"/>
<dbReference type="AlphaFoldDB" id="A0A0D1X6A9"/>
<name>A0A0D1X6A9_EXOME</name>
<dbReference type="RefSeq" id="XP_016228929.1">
    <property type="nucleotide sequence ID" value="XM_016365280.1"/>
</dbReference>
<dbReference type="EMBL" id="KN847520">
    <property type="protein sequence ID" value="KIV97355.1"/>
    <property type="molecule type" value="Genomic_DNA"/>
</dbReference>
<dbReference type="STRING" id="212818.A0A0D1X6A9"/>
<evidence type="ECO:0000313" key="2">
    <source>
        <dbReference type="Proteomes" id="UP000054302"/>
    </source>
</evidence>
<sequence length="476" mass="54415">MVESRSKRTTDDMFILATDKDSIKPDASARQLIRRHVMKDKNRKAVPRRLRCGSWINHERGDQDPAMRLEVGKDLVPQTERSSRALSPLTKIDLNLFLLNMSVYKPPCTLEMMCRFLMVMQRTMYPPAIHATLIPQDNSWMEDLEHDPLYADTIIETSQTYFHVFQHRVLKPDALRHMNRALVHLQGKLGEASPVITDSIIFLVLALGMLMEELGDFETARKHILGLHQLIKFRGGMKALGEKRALQIKCCRLDLRFAMKTGSKPLFFNEGNMSQMPYFNSLRSQSAKPMHDLCDPVDHRLSNVWNDLEELTLEINLAHQTGRYLSPHVFQEILISAQYRLQTLEFAPCSLHEVFRVTLIAFSATMFISCQDASAHYGCIAMGLRQALLKLDTLQEDDRQLRLSLWVIMIARVSVLGHSSETVGLQNRLLKVIKALRLTSWHETRQVLKGFLWVNLAHDQSAKSFVDGALNSVANA</sequence>
<keyword evidence="2" id="KW-1185">Reference proteome</keyword>
<organism evidence="1 2">
    <name type="scientific">Exophiala mesophila</name>
    <name type="common">Black yeast-like fungus</name>
    <dbReference type="NCBI Taxonomy" id="212818"/>
    <lineage>
        <taxon>Eukaryota</taxon>
        <taxon>Fungi</taxon>
        <taxon>Dikarya</taxon>
        <taxon>Ascomycota</taxon>
        <taxon>Pezizomycotina</taxon>
        <taxon>Eurotiomycetes</taxon>
        <taxon>Chaetothyriomycetidae</taxon>
        <taxon>Chaetothyriales</taxon>
        <taxon>Herpotrichiellaceae</taxon>
        <taxon>Exophiala</taxon>
    </lineage>
</organism>
<proteinExistence type="predicted"/>
<dbReference type="HOGENOM" id="CLU_023254_0_2_1"/>
<dbReference type="PANTHER" id="PTHR37540">
    <property type="entry name" value="TRANSCRIPTION FACTOR (ACR-2), PUTATIVE-RELATED-RELATED"/>
    <property type="match status" value="1"/>
</dbReference>
<reference evidence="1 2" key="1">
    <citation type="submission" date="2015-01" db="EMBL/GenBank/DDBJ databases">
        <title>The Genome Sequence of Exophiala mesophila CBS40295.</title>
        <authorList>
            <consortium name="The Broad Institute Genomics Platform"/>
            <person name="Cuomo C."/>
            <person name="de Hoog S."/>
            <person name="Gorbushina A."/>
            <person name="Stielow B."/>
            <person name="Teixiera M."/>
            <person name="Abouelleil A."/>
            <person name="Chapman S.B."/>
            <person name="Priest M."/>
            <person name="Young S.K."/>
            <person name="Wortman J."/>
            <person name="Nusbaum C."/>
            <person name="Birren B."/>
        </authorList>
    </citation>
    <scope>NUCLEOTIDE SEQUENCE [LARGE SCALE GENOMIC DNA]</scope>
    <source>
        <strain evidence="1 2">CBS 40295</strain>
    </source>
</reference>
<evidence type="ECO:0000313" key="1">
    <source>
        <dbReference type="EMBL" id="KIV97355.1"/>
    </source>
</evidence>
<gene>
    <name evidence="1" type="ORF">PV10_01117</name>
</gene>
<dbReference type="GeneID" id="27318962"/>